<dbReference type="GO" id="GO:0033596">
    <property type="term" value="C:TSC1-TSC2 complex"/>
    <property type="evidence" value="ECO:0007669"/>
    <property type="project" value="TreeGrafter"/>
</dbReference>
<dbReference type="Proteomes" id="UP000053477">
    <property type="component" value="Unassembled WGS sequence"/>
</dbReference>
<keyword evidence="4" id="KW-1185">Reference proteome</keyword>
<evidence type="ECO:0000313" key="3">
    <source>
        <dbReference type="EMBL" id="KLO18638.1"/>
    </source>
</evidence>
<evidence type="ECO:0000313" key="4">
    <source>
        <dbReference type="Proteomes" id="UP000053477"/>
    </source>
</evidence>
<gene>
    <name evidence="3" type="ORF">SCHPADRAFT_866596</name>
</gene>
<dbReference type="InParanoid" id="A0A0H2SAA4"/>
<feature type="region of interest" description="Disordered" evidence="2">
    <location>
        <begin position="850"/>
        <end position="872"/>
    </location>
</feature>
<proteinExistence type="predicted"/>
<feature type="compositionally biased region" description="Polar residues" evidence="2">
    <location>
        <begin position="479"/>
        <end position="499"/>
    </location>
</feature>
<sequence>MVAIDLTKPFRSLLTEPTNEALYNDLISQVDARIGQISSSDDKKQAEAEFEEELHKIYAEDVDFTQHILSLELFLQILGHSQPILPVCSVISTWFDLVLRPALREPRLAPSAKEYAKDLVVAGLKDDEDHPEKVREFRRRLVDLFLLDALNENFGSDILEWVELNEQQREKNRLWSENLEDILVRFGLLIPEGFLDTISNSFSSATSRLQILILLDSFAMQPDFVKVSAFLFKHPLMSNILRSLEVDNSSTVCAVGMSFVVKLLPVAAMSAYDDLKRSLPRLFAILGRVLCWKAGRRTTHVNDTAYSDLVDYVEPDTPKMDKKGDQLLVREELRWERLERTFDAAPSSAPVPKHLFMFLYYLFPCNLVFFLRNPSVYLSDKGLDSPWTVGWKNVLDELLIRTAASSILRTCAMHPSMLWHDVEAELNDSSRFASYDISSLVGECQMLEHPVSSMSISIRDSAQQRPREAEMPSGRPNLASHQENIRHSQISSIDESNTRTPTIRTVEMASASSGTLGPAFGAGHARERRVSLQDIIDTSVALKTGSEIQVSEKSKGWPTTFGPVLQGPPPPTHQSDPPASNSSVSPQEPPSSSPQLTETIYGLQREVLLLRTELNFELWLKKENLTHIGRLHHDEVISKNAELERQRLHDRLRDYRIQLSETQEELLKHREQSQDMKAKHVEWSTTLSSKLNGLRDEKKSWMIEATTLQTAKADLEARLAAQSNLLAEAQKSNFELKTQIKTDAHKVQRLRDYEQRIEQHMAMQRMWDKDIILYNEQSKRMTELASEYQSMKLRVESYEKAQEASENEARLSRRKIQSLEAKVRAYKKSSESLPSTRLDLQTIANAHAAEKESLRKERDTLQKENEELEDELEETRAMVEVLKAQVNGTQGLISQEALASPVT</sequence>
<dbReference type="PANTHER" id="PTHR15154:SF2">
    <property type="entry name" value="HAMARTIN"/>
    <property type="match status" value="1"/>
</dbReference>
<dbReference type="GO" id="GO:0032007">
    <property type="term" value="P:negative regulation of TOR signaling"/>
    <property type="evidence" value="ECO:0007669"/>
    <property type="project" value="TreeGrafter"/>
</dbReference>
<accession>A0A0H2SAA4</accession>
<reference evidence="3 4" key="1">
    <citation type="submission" date="2015-04" db="EMBL/GenBank/DDBJ databases">
        <title>Complete genome sequence of Schizopora paradoxa KUC8140, a cosmopolitan wood degrader in East Asia.</title>
        <authorList>
            <consortium name="DOE Joint Genome Institute"/>
            <person name="Min B."/>
            <person name="Park H."/>
            <person name="Jang Y."/>
            <person name="Kim J.-J."/>
            <person name="Kim K.H."/>
            <person name="Pangilinan J."/>
            <person name="Lipzen A."/>
            <person name="Riley R."/>
            <person name="Grigoriev I.V."/>
            <person name="Spatafora J.W."/>
            <person name="Choi I.-G."/>
        </authorList>
    </citation>
    <scope>NUCLEOTIDE SEQUENCE [LARGE SCALE GENOMIC DNA]</scope>
    <source>
        <strain evidence="3 4">KUC8140</strain>
    </source>
</reference>
<dbReference type="EMBL" id="KQ085893">
    <property type="protein sequence ID" value="KLO18638.1"/>
    <property type="molecule type" value="Genomic_DNA"/>
</dbReference>
<feature type="coiled-coil region" evidence="1">
    <location>
        <begin position="638"/>
        <end position="679"/>
    </location>
</feature>
<dbReference type="PANTHER" id="PTHR15154">
    <property type="entry name" value="HAMARTIN"/>
    <property type="match status" value="1"/>
</dbReference>
<evidence type="ECO:0000256" key="1">
    <source>
        <dbReference type="SAM" id="Coils"/>
    </source>
</evidence>
<dbReference type="AlphaFoldDB" id="A0A0H2SAA4"/>
<feature type="compositionally biased region" description="Basic and acidic residues" evidence="2">
    <location>
        <begin position="850"/>
        <end position="865"/>
    </location>
</feature>
<protein>
    <recommendedName>
        <fullName evidence="5">Hamartin-domain-containing protein</fullName>
    </recommendedName>
</protein>
<name>A0A0H2SAA4_9AGAM</name>
<evidence type="ECO:0000256" key="2">
    <source>
        <dbReference type="SAM" id="MobiDB-lite"/>
    </source>
</evidence>
<evidence type="ECO:0008006" key="5">
    <source>
        <dbReference type="Google" id="ProtNLM"/>
    </source>
</evidence>
<organism evidence="3 4">
    <name type="scientific">Schizopora paradoxa</name>
    <dbReference type="NCBI Taxonomy" id="27342"/>
    <lineage>
        <taxon>Eukaryota</taxon>
        <taxon>Fungi</taxon>
        <taxon>Dikarya</taxon>
        <taxon>Basidiomycota</taxon>
        <taxon>Agaricomycotina</taxon>
        <taxon>Agaricomycetes</taxon>
        <taxon>Hymenochaetales</taxon>
        <taxon>Schizoporaceae</taxon>
        <taxon>Schizopora</taxon>
    </lineage>
</organism>
<dbReference type="OrthoDB" id="28737at2759"/>
<dbReference type="STRING" id="27342.A0A0H2SAA4"/>
<feature type="region of interest" description="Disordered" evidence="2">
    <location>
        <begin position="457"/>
        <end position="499"/>
    </location>
</feature>
<keyword evidence="1" id="KW-0175">Coiled coil</keyword>
<feature type="region of interest" description="Disordered" evidence="2">
    <location>
        <begin position="547"/>
        <end position="596"/>
    </location>
</feature>
<dbReference type="GO" id="GO:0051726">
    <property type="term" value="P:regulation of cell cycle"/>
    <property type="evidence" value="ECO:0007669"/>
    <property type="project" value="TreeGrafter"/>
</dbReference>
<dbReference type="InterPro" id="IPR007483">
    <property type="entry name" value="Hamartin"/>
</dbReference>